<dbReference type="AlphaFoldDB" id="A0A8H6X3F8"/>
<sequence>MLSSLFLVSSAVASVWAASSAFPAGVIATGTQGPMNPPALTMGMVINQTSMVQLLSVNSIDDFCLFAPPQLANISDTKCMKPRNNTRVIPDGTITSVYFLKTDFYVQIMGNGDFTKLNINNGDFGGELDLHGAFGTGNPVGGNVMTNIVDGMDEPIQEWLLYIDYNQFCLCACTNANSTYSAAFMCWHELDEMGCEFVMPGTYNPPGTLYANSLFLFF</sequence>
<evidence type="ECO:0000256" key="1">
    <source>
        <dbReference type="SAM" id="SignalP"/>
    </source>
</evidence>
<dbReference type="EMBL" id="JACAZI010000029">
    <property type="protein sequence ID" value="KAF7333472.1"/>
    <property type="molecule type" value="Genomic_DNA"/>
</dbReference>
<dbReference type="OrthoDB" id="2564904at2759"/>
<reference evidence="2" key="1">
    <citation type="submission" date="2020-05" db="EMBL/GenBank/DDBJ databases">
        <title>Mycena genomes resolve the evolution of fungal bioluminescence.</title>
        <authorList>
            <person name="Tsai I.J."/>
        </authorList>
    </citation>
    <scope>NUCLEOTIDE SEQUENCE</scope>
    <source>
        <strain evidence="2">CCC161011</strain>
    </source>
</reference>
<protein>
    <submittedName>
        <fullName evidence="2">Uncharacterized protein</fullName>
    </submittedName>
</protein>
<keyword evidence="3" id="KW-1185">Reference proteome</keyword>
<evidence type="ECO:0000313" key="3">
    <source>
        <dbReference type="Proteomes" id="UP000620124"/>
    </source>
</evidence>
<proteinExistence type="predicted"/>
<feature type="signal peptide" evidence="1">
    <location>
        <begin position="1"/>
        <end position="17"/>
    </location>
</feature>
<feature type="chain" id="PRO_5034015141" evidence="1">
    <location>
        <begin position="18"/>
        <end position="218"/>
    </location>
</feature>
<keyword evidence="1" id="KW-0732">Signal</keyword>
<comment type="caution">
    <text evidence="2">The sequence shown here is derived from an EMBL/GenBank/DDBJ whole genome shotgun (WGS) entry which is preliminary data.</text>
</comment>
<dbReference type="Proteomes" id="UP000620124">
    <property type="component" value="Unassembled WGS sequence"/>
</dbReference>
<gene>
    <name evidence="2" type="ORF">MVEN_02363400</name>
</gene>
<evidence type="ECO:0000313" key="2">
    <source>
        <dbReference type="EMBL" id="KAF7333472.1"/>
    </source>
</evidence>
<name>A0A8H6X3F8_9AGAR</name>
<accession>A0A8H6X3F8</accession>
<organism evidence="2 3">
    <name type="scientific">Mycena venus</name>
    <dbReference type="NCBI Taxonomy" id="2733690"/>
    <lineage>
        <taxon>Eukaryota</taxon>
        <taxon>Fungi</taxon>
        <taxon>Dikarya</taxon>
        <taxon>Basidiomycota</taxon>
        <taxon>Agaricomycotina</taxon>
        <taxon>Agaricomycetes</taxon>
        <taxon>Agaricomycetidae</taxon>
        <taxon>Agaricales</taxon>
        <taxon>Marasmiineae</taxon>
        <taxon>Mycenaceae</taxon>
        <taxon>Mycena</taxon>
    </lineage>
</organism>